<feature type="chain" id="PRO_5002161386" description="SMP-30/Gluconolactonase/LRE-like region domain-containing protein" evidence="1">
    <location>
        <begin position="24"/>
        <end position="335"/>
    </location>
</feature>
<gene>
    <name evidence="2" type="ORF">PILCRDRAFT_830111</name>
</gene>
<dbReference type="Proteomes" id="UP000054166">
    <property type="component" value="Unassembled WGS sequence"/>
</dbReference>
<keyword evidence="3" id="KW-1185">Reference proteome</keyword>
<evidence type="ECO:0000313" key="2">
    <source>
        <dbReference type="EMBL" id="KIM71822.1"/>
    </source>
</evidence>
<evidence type="ECO:0000256" key="1">
    <source>
        <dbReference type="SAM" id="SignalP"/>
    </source>
</evidence>
<dbReference type="AlphaFoldDB" id="A0A0C3B3F7"/>
<organism evidence="2 3">
    <name type="scientific">Piloderma croceum (strain F 1598)</name>
    <dbReference type="NCBI Taxonomy" id="765440"/>
    <lineage>
        <taxon>Eukaryota</taxon>
        <taxon>Fungi</taxon>
        <taxon>Dikarya</taxon>
        <taxon>Basidiomycota</taxon>
        <taxon>Agaricomycotina</taxon>
        <taxon>Agaricomycetes</taxon>
        <taxon>Agaricomycetidae</taxon>
        <taxon>Atheliales</taxon>
        <taxon>Atheliaceae</taxon>
        <taxon>Piloderma</taxon>
    </lineage>
</organism>
<protein>
    <recommendedName>
        <fullName evidence="4">SMP-30/Gluconolactonase/LRE-like region domain-containing protein</fullName>
    </recommendedName>
</protein>
<dbReference type="InterPro" id="IPR052998">
    <property type="entry name" value="Hetero-Diels-Alderase-like"/>
</dbReference>
<proteinExistence type="predicted"/>
<accession>A0A0C3B3F7</accession>
<dbReference type="PANTHER" id="PTHR42060">
    <property type="entry name" value="NHL REPEAT-CONTAINING PROTEIN-RELATED"/>
    <property type="match status" value="1"/>
</dbReference>
<sequence>MAAYTIMRFFITVNIAFASISRASNTGILPTHDIHRFRNGTWLENLTIRRTGEILVTLLNTPELVQIDPFRPDAPPVHIATIPGVTGLLGIVEMPSDVYYFIAGNYSIQMERTINGSYSIWRIDMRESVVRDASIHPPPIVTKVTDIPSAIFLDGMAILNESKDLVVVGDAGKGVVVTVNVKTGASSITIDEPTMNPAGPLQVGINGLKIRGDYLYYTTSGQGLFSRILINKDDGTSAGPAEIIAENLQFPDDMDFDPSGNAYICENAFSIVSKVTPDGVVTIAAGSDKSTAVSGATSARFGRTSKDSHVLYVTTSGGIGANSTVEGGKVAAIYT</sequence>
<name>A0A0C3B3F7_PILCF</name>
<evidence type="ECO:0000313" key="3">
    <source>
        <dbReference type="Proteomes" id="UP000054166"/>
    </source>
</evidence>
<feature type="signal peptide" evidence="1">
    <location>
        <begin position="1"/>
        <end position="23"/>
    </location>
</feature>
<reference evidence="2 3" key="1">
    <citation type="submission" date="2014-04" db="EMBL/GenBank/DDBJ databases">
        <authorList>
            <consortium name="DOE Joint Genome Institute"/>
            <person name="Kuo A."/>
            <person name="Tarkka M."/>
            <person name="Buscot F."/>
            <person name="Kohler A."/>
            <person name="Nagy L.G."/>
            <person name="Floudas D."/>
            <person name="Copeland A."/>
            <person name="Barry K.W."/>
            <person name="Cichocki N."/>
            <person name="Veneault-Fourrey C."/>
            <person name="LaButti K."/>
            <person name="Lindquist E.A."/>
            <person name="Lipzen A."/>
            <person name="Lundell T."/>
            <person name="Morin E."/>
            <person name="Murat C."/>
            <person name="Sun H."/>
            <person name="Tunlid A."/>
            <person name="Henrissat B."/>
            <person name="Grigoriev I.V."/>
            <person name="Hibbett D.S."/>
            <person name="Martin F."/>
            <person name="Nordberg H.P."/>
            <person name="Cantor M.N."/>
            <person name="Hua S.X."/>
        </authorList>
    </citation>
    <scope>NUCLEOTIDE SEQUENCE [LARGE SCALE GENOMIC DNA]</scope>
    <source>
        <strain evidence="2 3">F 1598</strain>
    </source>
</reference>
<dbReference type="InParanoid" id="A0A0C3B3F7"/>
<dbReference type="InterPro" id="IPR011042">
    <property type="entry name" value="6-blade_b-propeller_TolB-like"/>
</dbReference>
<dbReference type="STRING" id="765440.A0A0C3B3F7"/>
<reference evidence="3" key="2">
    <citation type="submission" date="2015-01" db="EMBL/GenBank/DDBJ databases">
        <title>Evolutionary Origins and Diversification of the Mycorrhizal Mutualists.</title>
        <authorList>
            <consortium name="DOE Joint Genome Institute"/>
            <consortium name="Mycorrhizal Genomics Consortium"/>
            <person name="Kohler A."/>
            <person name="Kuo A."/>
            <person name="Nagy L.G."/>
            <person name="Floudas D."/>
            <person name="Copeland A."/>
            <person name="Barry K.W."/>
            <person name="Cichocki N."/>
            <person name="Veneault-Fourrey C."/>
            <person name="LaButti K."/>
            <person name="Lindquist E.A."/>
            <person name="Lipzen A."/>
            <person name="Lundell T."/>
            <person name="Morin E."/>
            <person name="Murat C."/>
            <person name="Riley R."/>
            <person name="Ohm R."/>
            <person name="Sun H."/>
            <person name="Tunlid A."/>
            <person name="Henrissat B."/>
            <person name="Grigoriev I.V."/>
            <person name="Hibbett D.S."/>
            <person name="Martin F."/>
        </authorList>
    </citation>
    <scope>NUCLEOTIDE SEQUENCE [LARGE SCALE GENOMIC DNA]</scope>
    <source>
        <strain evidence="3">F 1598</strain>
    </source>
</reference>
<dbReference type="PANTHER" id="PTHR42060:SF1">
    <property type="entry name" value="NHL REPEAT-CONTAINING PROTEIN"/>
    <property type="match status" value="1"/>
</dbReference>
<dbReference type="SUPFAM" id="SSF63829">
    <property type="entry name" value="Calcium-dependent phosphotriesterase"/>
    <property type="match status" value="1"/>
</dbReference>
<keyword evidence="1" id="KW-0732">Signal</keyword>
<evidence type="ECO:0008006" key="4">
    <source>
        <dbReference type="Google" id="ProtNLM"/>
    </source>
</evidence>
<dbReference type="OrthoDB" id="2896642at2759"/>
<dbReference type="EMBL" id="KN833204">
    <property type="protein sequence ID" value="KIM71822.1"/>
    <property type="molecule type" value="Genomic_DNA"/>
</dbReference>
<dbReference type="HOGENOM" id="CLU_052989_0_1_1"/>
<dbReference type="Gene3D" id="2.120.10.30">
    <property type="entry name" value="TolB, C-terminal domain"/>
    <property type="match status" value="1"/>
</dbReference>